<evidence type="ECO:0000256" key="1">
    <source>
        <dbReference type="ARBA" id="ARBA00007478"/>
    </source>
</evidence>
<organism evidence="2 3">
    <name type="scientific">Chloropicon roscoffensis</name>
    <dbReference type="NCBI Taxonomy" id="1461544"/>
    <lineage>
        <taxon>Eukaryota</taxon>
        <taxon>Viridiplantae</taxon>
        <taxon>Chlorophyta</taxon>
        <taxon>Chloropicophyceae</taxon>
        <taxon>Chloropicales</taxon>
        <taxon>Chloropicaceae</taxon>
        <taxon>Chloropicon</taxon>
    </lineage>
</organism>
<reference evidence="2 3" key="1">
    <citation type="submission" date="2024-03" db="EMBL/GenBank/DDBJ databases">
        <title>Complete genome sequence of the green alga Chloropicon roscoffensis RCC1871.</title>
        <authorList>
            <person name="Lemieux C."/>
            <person name="Pombert J.-F."/>
            <person name="Otis C."/>
            <person name="Turmel M."/>
        </authorList>
    </citation>
    <scope>NUCLEOTIDE SEQUENCE [LARGE SCALE GENOMIC DNA]</scope>
    <source>
        <strain evidence="2 3">RCC1871</strain>
    </source>
</reference>
<dbReference type="GO" id="GO:0007346">
    <property type="term" value="P:regulation of mitotic cell cycle"/>
    <property type="evidence" value="ECO:0007669"/>
    <property type="project" value="TreeGrafter"/>
</dbReference>
<dbReference type="GO" id="GO:0012505">
    <property type="term" value="C:endomembrane system"/>
    <property type="evidence" value="ECO:0007669"/>
    <property type="project" value="TreeGrafter"/>
</dbReference>
<protein>
    <submittedName>
        <fullName evidence="2">CDK5 regulatory subunit-associated protein 3</fullName>
    </submittedName>
</protein>
<sequence>MGDVPIDIHVDKAQAWLEDRSSKSSRLRSLRNLVEPAKFLVAATEYELPALVRKTERVYLQIKDSLSKEEEYGKRADAARRRSAAACEDWDLRTEDLESGEPSRLCKNLKALPVLFDAVVKDIKSGDVGTAVEFYGKHDGALETLGEILAPEQGECCISLATATSALSDDPSTLAVAAEEPSISWDLGTAGGDSEGGEPTVSWDIGVEAGGVGEVVGPAVSWDIGGAEAGSEAGGEPTVSWDIEVTEKAEEDPAVCWDIGVAEAGAGGEEEIGEEECGEVVDALVSKLASLAFKQKLLDDLFELSAFLGQRLAEGENGHFLTDSSDISLDVLKVAVDSAIAKLTSGELERLESLRSARTRDKIMRDLQQKHGQEAKYREMIAAAGKRREVLQRESLGLRPQLRELVDKTKQLKQSVEGAISRLYDNRPVHIIGKINKALADAEQV</sequence>
<dbReference type="PANTHER" id="PTHR14894">
    <property type="entry name" value="CDK5 REGULATORY SUBUNIT-ASSOCIATED PROTEIN 3"/>
    <property type="match status" value="1"/>
</dbReference>
<dbReference type="EMBL" id="CP151502">
    <property type="protein sequence ID" value="WZN60054.1"/>
    <property type="molecule type" value="Genomic_DNA"/>
</dbReference>
<evidence type="ECO:0000313" key="2">
    <source>
        <dbReference type="EMBL" id="WZN60054.1"/>
    </source>
</evidence>
<name>A0AAX4P2B4_9CHLO</name>
<proteinExistence type="inferred from homology"/>
<dbReference type="Pfam" id="PF05600">
    <property type="entry name" value="CDK5RAP3"/>
    <property type="match status" value="1"/>
</dbReference>
<dbReference type="PANTHER" id="PTHR14894:SF0">
    <property type="entry name" value="CDK5 REGULATORY SUBUNIT-ASSOCIATED PROTEIN 3"/>
    <property type="match status" value="1"/>
</dbReference>
<dbReference type="InterPro" id="IPR008491">
    <property type="entry name" value="CDK5RAP3"/>
</dbReference>
<comment type="similarity">
    <text evidence="1">Belongs to the CDK5RAP3 family.</text>
</comment>
<evidence type="ECO:0000313" key="3">
    <source>
        <dbReference type="Proteomes" id="UP001472866"/>
    </source>
</evidence>
<dbReference type="Proteomes" id="UP001472866">
    <property type="component" value="Chromosome 02"/>
</dbReference>
<dbReference type="AlphaFoldDB" id="A0AAX4P2B4"/>
<accession>A0AAX4P2B4</accession>
<gene>
    <name evidence="2" type="ORF">HKI87_02g15820</name>
</gene>
<keyword evidence="3" id="KW-1185">Reference proteome</keyword>